<dbReference type="OMA" id="IMAFRET"/>
<feature type="compositionally biased region" description="Low complexity" evidence="2">
    <location>
        <begin position="75"/>
        <end position="92"/>
    </location>
</feature>
<dbReference type="AlphaFoldDB" id="K3W5P8"/>
<dbReference type="Proteomes" id="UP000019132">
    <property type="component" value="Unassembled WGS sequence"/>
</dbReference>
<evidence type="ECO:0000313" key="4">
    <source>
        <dbReference type="Proteomes" id="UP000019132"/>
    </source>
</evidence>
<sequence>MKIAELLNVASASHDGDRQDAPQKQMNMKSLDLFTQQRRRQTLPRVQDLSMNRIIQELRSKDAAPQPAPQPHTMQQQTQRPTAPRQAAAATQEQDEEEPQGSGSAAKKPKRRTRNGFAPLTESEKRVKQRQLVKRSYYRKIDTIKELRDVADKLEEEYQVVLDGRRKFALQHQLHDDASLSFEALREQYTQLAISKDDLRQENEMLRALAAEQSKARTRVGILLDEELRDQEQVAKIAGLPSRPPVPMATDHSVTNEESAAPVLRIKPVTEDECMAVVRDAYTRIMAFRETQTYVTTGASVFGWRDRRKVDGDTMKFFLEKTFPSSAEQVSTTMWDILSTEAGVNRIYNSEINIRFHLVQCVNDSNVIFYRTIERDGQDVTIKSLLLASRVQIDTGYMVLFNSIDPTDRILTPSPQDHKNAVQSSFTRQRREIWADIFSWGLYEHAGENGALCRNSFGGFVPSSSATTLEFWLMHILLIAVRCENEAIGPVFMLQ</sequence>
<evidence type="ECO:0000313" key="3">
    <source>
        <dbReference type="EnsemblProtists" id="PYU1_T000289"/>
    </source>
</evidence>
<dbReference type="EnsemblProtists" id="PYU1_T000289">
    <property type="protein sequence ID" value="PYU1_T000289"/>
    <property type="gene ID" value="PYU1_G000289"/>
</dbReference>
<dbReference type="EMBL" id="GL376636">
    <property type="status" value="NOT_ANNOTATED_CDS"/>
    <property type="molecule type" value="Genomic_DNA"/>
</dbReference>
<keyword evidence="1" id="KW-0175">Coiled coil</keyword>
<dbReference type="HOGENOM" id="CLU_034610_0_2_1"/>
<organism evidence="3 4">
    <name type="scientific">Globisporangium ultimum (strain ATCC 200006 / CBS 805.95 / DAOM BR144)</name>
    <name type="common">Pythium ultimum</name>
    <dbReference type="NCBI Taxonomy" id="431595"/>
    <lineage>
        <taxon>Eukaryota</taxon>
        <taxon>Sar</taxon>
        <taxon>Stramenopiles</taxon>
        <taxon>Oomycota</taxon>
        <taxon>Peronosporomycetes</taxon>
        <taxon>Pythiales</taxon>
        <taxon>Pythiaceae</taxon>
        <taxon>Globisporangium</taxon>
    </lineage>
</organism>
<reference evidence="3" key="3">
    <citation type="submission" date="2015-02" db="UniProtKB">
        <authorList>
            <consortium name="EnsemblProtists"/>
        </authorList>
    </citation>
    <scope>IDENTIFICATION</scope>
    <source>
        <strain evidence="3">DAOM BR144</strain>
    </source>
</reference>
<feature type="region of interest" description="Disordered" evidence="2">
    <location>
        <begin position="1"/>
        <end position="126"/>
    </location>
</feature>
<accession>K3W5P8</accession>
<evidence type="ECO:0000256" key="2">
    <source>
        <dbReference type="SAM" id="MobiDB-lite"/>
    </source>
</evidence>
<name>K3W5P8_GLOUD</name>
<keyword evidence="4" id="KW-1185">Reference proteome</keyword>
<reference evidence="4" key="1">
    <citation type="journal article" date="2010" name="Genome Biol.">
        <title>Genome sequence of the necrotrophic plant pathogen Pythium ultimum reveals original pathogenicity mechanisms and effector repertoire.</title>
        <authorList>
            <person name="Levesque C.A."/>
            <person name="Brouwer H."/>
            <person name="Cano L."/>
            <person name="Hamilton J.P."/>
            <person name="Holt C."/>
            <person name="Huitema E."/>
            <person name="Raffaele S."/>
            <person name="Robideau G.P."/>
            <person name="Thines M."/>
            <person name="Win J."/>
            <person name="Zerillo M.M."/>
            <person name="Beakes G.W."/>
            <person name="Boore J.L."/>
            <person name="Busam D."/>
            <person name="Dumas B."/>
            <person name="Ferriera S."/>
            <person name="Fuerstenberg S.I."/>
            <person name="Gachon C.M."/>
            <person name="Gaulin E."/>
            <person name="Govers F."/>
            <person name="Grenville-Briggs L."/>
            <person name="Horner N."/>
            <person name="Hostetler J."/>
            <person name="Jiang R.H."/>
            <person name="Johnson J."/>
            <person name="Krajaejun T."/>
            <person name="Lin H."/>
            <person name="Meijer H.J."/>
            <person name="Moore B."/>
            <person name="Morris P."/>
            <person name="Phuntmart V."/>
            <person name="Puiu D."/>
            <person name="Shetty J."/>
            <person name="Stajich J.E."/>
            <person name="Tripathy S."/>
            <person name="Wawra S."/>
            <person name="van West P."/>
            <person name="Whitty B.R."/>
            <person name="Coutinho P.M."/>
            <person name="Henrissat B."/>
            <person name="Martin F."/>
            <person name="Thomas P.D."/>
            <person name="Tyler B.M."/>
            <person name="De Vries R.P."/>
            <person name="Kamoun S."/>
            <person name="Yandell M."/>
            <person name="Tisserat N."/>
            <person name="Buell C.R."/>
        </authorList>
    </citation>
    <scope>NUCLEOTIDE SEQUENCE</scope>
    <source>
        <strain evidence="4">DAOM:BR144</strain>
    </source>
</reference>
<dbReference type="VEuPathDB" id="FungiDB:PYU1_G000289"/>
<evidence type="ECO:0000256" key="1">
    <source>
        <dbReference type="SAM" id="Coils"/>
    </source>
</evidence>
<feature type="compositionally biased region" description="Polar residues" evidence="2">
    <location>
        <begin position="22"/>
        <end position="36"/>
    </location>
</feature>
<protein>
    <submittedName>
        <fullName evidence="3">Uncharacterized protein</fullName>
    </submittedName>
</protein>
<proteinExistence type="predicted"/>
<dbReference type="eggNOG" id="ENOG502SH8V">
    <property type="taxonomic scope" value="Eukaryota"/>
</dbReference>
<reference evidence="4" key="2">
    <citation type="submission" date="2010-04" db="EMBL/GenBank/DDBJ databases">
        <authorList>
            <person name="Buell R."/>
            <person name="Hamilton J."/>
            <person name="Hostetler J."/>
        </authorList>
    </citation>
    <scope>NUCLEOTIDE SEQUENCE [LARGE SCALE GENOMIC DNA]</scope>
    <source>
        <strain evidence="4">DAOM:BR144</strain>
    </source>
</reference>
<feature type="coiled-coil region" evidence="1">
    <location>
        <begin position="144"/>
        <end position="216"/>
    </location>
</feature>
<dbReference type="InParanoid" id="K3W5P8"/>